<keyword evidence="2" id="KW-1185">Reference proteome</keyword>
<accession>A0AC60QHW2</accession>
<protein>
    <submittedName>
        <fullName evidence="1">Uncharacterized protein</fullName>
    </submittedName>
</protein>
<gene>
    <name evidence="1" type="ORF">HPB47_019542</name>
</gene>
<evidence type="ECO:0000313" key="2">
    <source>
        <dbReference type="Proteomes" id="UP000805193"/>
    </source>
</evidence>
<sequence>MEQFSSAMFSTKCEEAQFFNRFHQVLSSIHCAVSGRWHSTIHGSTAYNFQLEKKDLHGECDRRRVLLRSISTAKPATSCKVDLSVNRHHFLDVPFKTINVSRYVRAAINCIIIRGNAVPEDLRLEVIVVNRAQEPGLLAALDGAAIFRNKRVPCSQLRMQFGPSRVAICCADKDLSSKPRVYNTYSMGSLALSRLDPGTVV</sequence>
<reference evidence="1 2" key="1">
    <citation type="journal article" date="2020" name="Cell">
        <title>Large-Scale Comparative Analyses of Tick Genomes Elucidate Their Genetic Diversity and Vector Capacities.</title>
        <authorList>
            <consortium name="Tick Genome and Microbiome Consortium (TIGMIC)"/>
            <person name="Jia N."/>
            <person name="Wang J."/>
            <person name="Shi W."/>
            <person name="Du L."/>
            <person name="Sun Y."/>
            <person name="Zhan W."/>
            <person name="Jiang J.F."/>
            <person name="Wang Q."/>
            <person name="Zhang B."/>
            <person name="Ji P."/>
            <person name="Bell-Sakyi L."/>
            <person name="Cui X.M."/>
            <person name="Yuan T.T."/>
            <person name="Jiang B.G."/>
            <person name="Yang W.F."/>
            <person name="Lam T.T."/>
            <person name="Chang Q.C."/>
            <person name="Ding S.J."/>
            <person name="Wang X.J."/>
            <person name="Zhu J.G."/>
            <person name="Ruan X.D."/>
            <person name="Zhao L."/>
            <person name="Wei J.T."/>
            <person name="Ye R.Z."/>
            <person name="Que T.C."/>
            <person name="Du C.H."/>
            <person name="Zhou Y.H."/>
            <person name="Cheng J.X."/>
            <person name="Dai P.F."/>
            <person name="Guo W.B."/>
            <person name="Han X.H."/>
            <person name="Huang E.J."/>
            <person name="Li L.F."/>
            <person name="Wei W."/>
            <person name="Gao Y.C."/>
            <person name="Liu J.Z."/>
            <person name="Shao H.Z."/>
            <person name="Wang X."/>
            <person name="Wang C.C."/>
            <person name="Yang T.C."/>
            <person name="Huo Q.B."/>
            <person name="Li W."/>
            <person name="Chen H.Y."/>
            <person name="Chen S.E."/>
            <person name="Zhou L.G."/>
            <person name="Ni X.B."/>
            <person name="Tian J.H."/>
            <person name="Sheng Y."/>
            <person name="Liu T."/>
            <person name="Pan Y.S."/>
            <person name="Xia L.Y."/>
            <person name="Li J."/>
            <person name="Zhao F."/>
            <person name="Cao W.C."/>
        </authorList>
    </citation>
    <scope>NUCLEOTIDE SEQUENCE [LARGE SCALE GENOMIC DNA]</scope>
    <source>
        <strain evidence="1">Iper-2018</strain>
    </source>
</reference>
<name>A0AC60QHW2_IXOPE</name>
<evidence type="ECO:0000313" key="1">
    <source>
        <dbReference type="EMBL" id="KAG0433845.1"/>
    </source>
</evidence>
<dbReference type="EMBL" id="JABSTQ010008992">
    <property type="protein sequence ID" value="KAG0433845.1"/>
    <property type="molecule type" value="Genomic_DNA"/>
</dbReference>
<dbReference type="Proteomes" id="UP000805193">
    <property type="component" value="Unassembled WGS sequence"/>
</dbReference>
<comment type="caution">
    <text evidence="1">The sequence shown here is derived from an EMBL/GenBank/DDBJ whole genome shotgun (WGS) entry which is preliminary data.</text>
</comment>
<proteinExistence type="predicted"/>
<organism evidence="1 2">
    <name type="scientific">Ixodes persulcatus</name>
    <name type="common">Taiga tick</name>
    <dbReference type="NCBI Taxonomy" id="34615"/>
    <lineage>
        <taxon>Eukaryota</taxon>
        <taxon>Metazoa</taxon>
        <taxon>Ecdysozoa</taxon>
        <taxon>Arthropoda</taxon>
        <taxon>Chelicerata</taxon>
        <taxon>Arachnida</taxon>
        <taxon>Acari</taxon>
        <taxon>Parasitiformes</taxon>
        <taxon>Ixodida</taxon>
        <taxon>Ixodoidea</taxon>
        <taxon>Ixodidae</taxon>
        <taxon>Ixodinae</taxon>
        <taxon>Ixodes</taxon>
    </lineage>
</organism>